<dbReference type="AlphaFoldDB" id="A0A285PFE4"/>
<dbReference type="Pfam" id="PF01042">
    <property type="entry name" value="Ribonuc_L-PSP"/>
    <property type="match status" value="1"/>
</dbReference>
<gene>
    <name evidence="1" type="ORF">SAMN06265368_3553</name>
</gene>
<dbReference type="CDD" id="cd00448">
    <property type="entry name" value="YjgF_YER057c_UK114_family"/>
    <property type="match status" value="1"/>
</dbReference>
<dbReference type="Gene3D" id="3.30.1330.40">
    <property type="entry name" value="RutC-like"/>
    <property type="match status" value="1"/>
</dbReference>
<dbReference type="RefSeq" id="WP_097154793.1">
    <property type="nucleotide sequence ID" value="NZ_OBEL01000004.1"/>
</dbReference>
<dbReference type="PANTHER" id="PTHR11803:SF44">
    <property type="entry name" value="RUTC FAMILY PROTEIN YJGH"/>
    <property type="match status" value="1"/>
</dbReference>
<name>A0A285PFE4_9HYPH</name>
<keyword evidence="2" id="KW-1185">Reference proteome</keyword>
<dbReference type="EMBL" id="OBEL01000004">
    <property type="protein sequence ID" value="SNZ20450.1"/>
    <property type="molecule type" value="Genomic_DNA"/>
</dbReference>
<evidence type="ECO:0000313" key="2">
    <source>
        <dbReference type="Proteomes" id="UP000219439"/>
    </source>
</evidence>
<protein>
    <submittedName>
        <fullName evidence="1">Enamine deaminase RidA, house cleaning of reactive enamine intermediates, YjgF/YER057c/UK114 family</fullName>
    </submittedName>
</protein>
<dbReference type="InterPro" id="IPR006175">
    <property type="entry name" value="YjgF/YER057c/UK114"/>
</dbReference>
<proteinExistence type="predicted"/>
<evidence type="ECO:0000313" key="1">
    <source>
        <dbReference type="EMBL" id="SNZ20450.1"/>
    </source>
</evidence>
<accession>A0A285PFE4</accession>
<organism evidence="1 2">
    <name type="scientific">Cohaesibacter gelatinilyticus</name>
    <dbReference type="NCBI Taxonomy" id="372072"/>
    <lineage>
        <taxon>Bacteria</taxon>
        <taxon>Pseudomonadati</taxon>
        <taxon>Pseudomonadota</taxon>
        <taxon>Alphaproteobacteria</taxon>
        <taxon>Hyphomicrobiales</taxon>
        <taxon>Cohaesibacteraceae</taxon>
    </lineage>
</organism>
<dbReference type="SUPFAM" id="SSF55298">
    <property type="entry name" value="YjgF-like"/>
    <property type="match status" value="1"/>
</dbReference>
<reference evidence="1 2" key="1">
    <citation type="submission" date="2017-09" db="EMBL/GenBank/DDBJ databases">
        <authorList>
            <person name="Ehlers B."/>
            <person name="Leendertz F.H."/>
        </authorList>
    </citation>
    <scope>NUCLEOTIDE SEQUENCE [LARGE SCALE GENOMIC DNA]</scope>
    <source>
        <strain evidence="1 2">DSM 18289</strain>
    </source>
</reference>
<dbReference type="OrthoDB" id="9799840at2"/>
<sequence>MQQRIINPTDGIYPATEDYIHALEISGVKRQLLVSGTMGLLQDGTPPESLDEQLDLVWNNIRTILAAADMSTENIMRVTSYLTDPAHAEKNQNARLKALGERHVPTTAIVLQTLDPHWLIEIEIIAMA</sequence>
<dbReference type="GO" id="GO:0005829">
    <property type="term" value="C:cytosol"/>
    <property type="evidence" value="ECO:0007669"/>
    <property type="project" value="TreeGrafter"/>
</dbReference>
<dbReference type="Proteomes" id="UP000219439">
    <property type="component" value="Unassembled WGS sequence"/>
</dbReference>
<dbReference type="GO" id="GO:0019239">
    <property type="term" value="F:deaminase activity"/>
    <property type="evidence" value="ECO:0007669"/>
    <property type="project" value="TreeGrafter"/>
</dbReference>
<dbReference type="InterPro" id="IPR035959">
    <property type="entry name" value="RutC-like_sf"/>
</dbReference>
<dbReference type="PANTHER" id="PTHR11803">
    <property type="entry name" value="2-IMINOBUTANOATE/2-IMINOPROPANOATE DEAMINASE RIDA"/>
    <property type="match status" value="1"/>
</dbReference>